<sequence length="142" mass="16320">MPKVNDNVFVYNTIEEDTKQQFASTQDVFLGTISWGVRNVLQYCINRIDLLPYIESNENLFYHYDVETKMANSYTEGSYRSATYEVTAVIELTNEKGDLVSGHHSVICRVSFDGNDVSMDNLVSLNHRVERFVNEVVKHLSQ</sequence>
<evidence type="ECO:0000313" key="1">
    <source>
        <dbReference type="EMBL" id="DAE00389.1"/>
    </source>
</evidence>
<dbReference type="EMBL" id="BK015301">
    <property type="protein sequence ID" value="DAE00389.1"/>
    <property type="molecule type" value="Genomic_DNA"/>
</dbReference>
<accession>A0A8S5P149</accession>
<proteinExistence type="predicted"/>
<organism evidence="1">
    <name type="scientific">Myoviridae sp. ctLnO19</name>
    <dbReference type="NCBI Taxonomy" id="2825085"/>
    <lineage>
        <taxon>Viruses</taxon>
        <taxon>Duplodnaviria</taxon>
        <taxon>Heunggongvirae</taxon>
        <taxon>Uroviricota</taxon>
        <taxon>Caudoviricetes</taxon>
    </lineage>
</organism>
<name>A0A8S5P149_9CAUD</name>
<reference evidence="1" key="1">
    <citation type="journal article" date="2021" name="Proc. Natl. Acad. Sci. U.S.A.">
        <title>A Catalog of Tens of Thousands of Viruses from Human Metagenomes Reveals Hidden Associations with Chronic Diseases.</title>
        <authorList>
            <person name="Tisza M.J."/>
            <person name="Buck C.B."/>
        </authorList>
    </citation>
    <scope>NUCLEOTIDE SEQUENCE</scope>
    <source>
        <strain evidence="1">CtLnO19</strain>
    </source>
</reference>
<protein>
    <submittedName>
        <fullName evidence="1">Uncharacterized protein</fullName>
    </submittedName>
</protein>